<evidence type="ECO:0000313" key="2">
    <source>
        <dbReference type="EMBL" id="RDY08210.1"/>
    </source>
</evidence>
<proteinExistence type="predicted"/>
<dbReference type="OrthoDB" id="1746168at2759"/>
<organism evidence="2 3">
    <name type="scientific">Mucuna pruriens</name>
    <name type="common">Velvet bean</name>
    <name type="synonym">Dolichos pruriens</name>
    <dbReference type="NCBI Taxonomy" id="157652"/>
    <lineage>
        <taxon>Eukaryota</taxon>
        <taxon>Viridiplantae</taxon>
        <taxon>Streptophyta</taxon>
        <taxon>Embryophyta</taxon>
        <taxon>Tracheophyta</taxon>
        <taxon>Spermatophyta</taxon>
        <taxon>Magnoliopsida</taxon>
        <taxon>eudicotyledons</taxon>
        <taxon>Gunneridae</taxon>
        <taxon>Pentapetalae</taxon>
        <taxon>rosids</taxon>
        <taxon>fabids</taxon>
        <taxon>Fabales</taxon>
        <taxon>Fabaceae</taxon>
        <taxon>Papilionoideae</taxon>
        <taxon>50 kb inversion clade</taxon>
        <taxon>NPAAA clade</taxon>
        <taxon>indigoferoid/millettioid clade</taxon>
        <taxon>Phaseoleae</taxon>
        <taxon>Mucuna</taxon>
    </lineage>
</organism>
<comment type="caution">
    <text evidence="2">The sequence shown here is derived from an EMBL/GenBank/DDBJ whole genome shotgun (WGS) entry which is preliminary data.</text>
</comment>
<gene>
    <name evidence="2" type="ORF">CR513_07576</name>
</gene>
<evidence type="ECO:0000259" key="1">
    <source>
        <dbReference type="Pfam" id="PF13456"/>
    </source>
</evidence>
<dbReference type="SUPFAM" id="SSF53098">
    <property type="entry name" value="Ribonuclease H-like"/>
    <property type="match status" value="1"/>
</dbReference>
<dbReference type="AlphaFoldDB" id="A0A371HZI7"/>
<dbReference type="EMBL" id="QJKJ01001324">
    <property type="protein sequence ID" value="RDY08210.1"/>
    <property type="molecule type" value="Genomic_DNA"/>
</dbReference>
<evidence type="ECO:0000313" key="3">
    <source>
        <dbReference type="Proteomes" id="UP000257109"/>
    </source>
</evidence>
<reference evidence="2" key="1">
    <citation type="submission" date="2018-05" db="EMBL/GenBank/DDBJ databases">
        <title>Draft genome of Mucuna pruriens seed.</title>
        <authorList>
            <person name="Nnadi N.E."/>
            <person name="Vos R."/>
            <person name="Hasami M.H."/>
            <person name="Devisetty U.K."/>
            <person name="Aguiy J.C."/>
        </authorList>
    </citation>
    <scope>NUCLEOTIDE SEQUENCE [LARGE SCALE GENOMIC DNA]</scope>
    <source>
        <strain evidence="2">JCA_2017</strain>
    </source>
</reference>
<dbReference type="PANTHER" id="PTHR48475:SF2">
    <property type="entry name" value="RIBONUCLEASE H"/>
    <property type="match status" value="1"/>
</dbReference>
<dbReference type="InterPro" id="IPR012337">
    <property type="entry name" value="RNaseH-like_sf"/>
</dbReference>
<name>A0A371HZI7_MUCPR</name>
<dbReference type="PANTHER" id="PTHR48475">
    <property type="entry name" value="RIBONUCLEASE H"/>
    <property type="match status" value="1"/>
</dbReference>
<dbReference type="Proteomes" id="UP000257109">
    <property type="component" value="Unassembled WGS sequence"/>
</dbReference>
<dbReference type="GO" id="GO:0003676">
    <property type="term" value="F:nucleic acid binding"/>
    <property type="evidence" value="ECO:0007669"/>
    <property type="project" value="InterPro"/>
</dbReference>
<dbReference type="InterPro" id="IPR036397">
    <property type="entry name" value="RNaseH_sf"/>
</dbReference>
<dbReference type="GO" id="GO:0004523">
    <property type="term" value="F:RNA-DNA hybrid ribonuclease activity"/>
    <property type="evidence" value="ECO:0007669"/>
    <property type="project" value="InterPro"/>
</dbReference>
<accession>A0A371HZI7</accession>
<keyword evidence="3" id="KW-1185">Reference proteome</keyword>
<sequence length="145" mass="16838">MIEKVAFALVTISQHLRPHFQSAKEAKASRKNDSMAKYESLTTILMLALEVGTKRVMCKSNSQLVVGQVSREFQAKEPHMFRYCHNVIRMLQNFEAHELKHIPRDENTKVDLLAKLASTKKPWQHHIVIQKTIKSLYNRRALDLE</sequence>
<dbReference type="InterPro" id="IPR002156">
    <property type="entry name" value="RNaseH_domain"/>
</dbReference>
<dbReference type="Gene3D" id="3.30.420.10">
    <property type="entry name" value="Ribonuclease H-like superfamily/Ribonuclease H"/>
    <property type="match status" value="1"/>
</dbReference>
<feature type="domain" description="RNase H type-1" evidence="1">
    <location>
        <begin position="25"/>
        <end position="117"/>
    </location>
</feature>
<dbReference type="Pfam" id="PF13456">
    <property type="entry name" value="RVT_3"/>
    <property type="match status" value="1"/>
</dbReference>
<protein>
    <recommendedName>
        <fullName evidence="1">RNase H type-1 domain-containing protein</fullName>
    </recommendedName>
</protein>
<feature type="non-terminal residue" evidence="2">
    <location>
        <position position="1"/>
    </location>
</feature>